<proteinExistence type="predicted"/>
<accession>A0A2U7UB65</accession>
<dbReference type="GeneID" id="36842414"/>
<sequence>MATPCNPAPAGGHAIGRGLSVRGRFVCARCAGPLLAVGFWPGSARFVGHAQGDDDTSSNAGSGLVPYGGAHCTVCGTQRQTVESVQCDALFTAPSGSVVATTSGSTARAALLPPQEEVPPPRRSICLLM</sequence>
<protein>
    <submittedName>
        <fullName evidence="1">Uncharacterized protein</fullName>
    </submittedName>
</protein>
<gene>
    <name evidence="1" type="ORF">pneo_cds_94</name>
</gene>
<dbReference type="KEGG" id="vg:36842414"/>
<dbReference type="EMBL" id="MG011690">
    <property type="protein sequence ID" value="AVK75701.1"/>
    <property type="molecule type" value="Genomic_DNA"/>
</dbReference>
<dbReference type="RefSeq" id="YP_009481704.1">
    <property type="nucleotide sequence ID" value="NC_037666.1"/>
</dbReference>
<organism evidence="1">
    <name type="scientific">Pandoravirus neocaledonia</name>
    <dbReference type="NCBI Taxonomy" id="2107708"/>
    <lineage>
        <taxon>Viruses</taxon>
        <taxon>Pandoravirus</taxon>
    </lineage>
</organism>
<reference evidence="1" key="1">
    <citation type="journal article" date="2018" name="Nat. Commun.">
        <title>Diversity and evolution of the emerging Pandoraviridae family.</title>
        <authorList>
            <person name="Legendre M."/>
            <person name="Fabre E."/>
            <person name="Poirot O."/>
            <person name="Jeudy S."/>
            <person name="Lartigue A."/>
            <person name="Alempic J.M."/>
            <person name="Beucher L."/>
            <person name="Philippe N."/>
            <person name="Bertaux L."/>
            <person name="Christo-Foroux E."/>
            <person name="Labadie K."/>
            <person name="Coute Y."/>
            <person name="Abergel C."/>
            <person name="Claverie J.M."/>
        </authorList>
    </citation>
    <scope>NUCLEOTIDE SEQUENCE [LARGE SCALE GENOMIC DNA]</scope>
    <source>
        <strain evidence="1">Neocaledonia</strain>
    </source>
</reference>
<name>A0A2U7UB65_9VIRU</name>
<evidence type="ECO:0000313" key="1">
    <source>
        <dbReference type="EMBL" id="AVK75701.1"/>
    </source>
</evidence>
<dbReference type="Proteomes" id="UP000249287">
    <property type="component" value="Segment"/>
</dbReference>